<evidence type="ECO:0000313" key="3">
    <source>
        <dbReference type="Proteomes" id="UP000550707"/>
    </source>
</evidence>
<feature type="compositionally biased region" description="Polar residues" evidence="1">
    <location>
        <begin position="1"/>
        <end position="10"/>
    </location>
</feature>
<proteinExistence type="predicted"/>
<name>A0A7J8FRL5_MOLMO</name>
<dbReference type="AlphaFoldDB" id="A0A7J8FRL5"/>
<organism evidence="2 3">
    <name type="scientific">Molossus molossus</name>
    <name type="common">Pallas' mastiff bat</name>
    <name type="synonym">Vespertilio molossus</name>
    <dbReference type="NCBI Taxonomy" id="27622"/>
    <lineage>
        <taxon>Eukaryota</taxon>
        <taxon>Metazoa</taxon>
        <taxon>Chordata</taxon>
        <taxon>Craniata</taxon>
        <taxon>Vertebrata</taxon>
        <taxon>Euteleostomi</taxon>
        <taxon>Mammalia</taxon>
        <taxon>Eutheria</taxon>
        <taxon>Laurasiatheria</taxon>
        <taxon>Chiroptera</taxon>
        <taxon>Yangochiroptera</taxon>
        <taxon>Molossidae</taxon>
        <taxon>Molossus</taxon>
    </lineage>
</organism>
<keyword evidence="3" id="KW-1185">Reference proteome</keyword>
<protein>
    <submittedName>
        <fullName evidence="2">Insulin like growth factor binding protein 5</fullName>
    </submittedName>
</protein>
<gene>
    <name evidence="2" type="ORF">HJG59_006666</name>
</gene>
<feature type="compositionally biased region" description="Low complexity" evidence="1">
    <location>
        <begin position="61"/>
        <end position="75"/>
    </location>
</feature>
<evidence type="ECO:0000256" key="1">
    <source>
        <dbReference type="SAM" id="MobiDB-lite"/>
    </source>
</evidence>
<accession>A0A7J8FRL5</accession>
<feature type="region of interest" description="Disordered" evidence="1">
    <location>
        <begin position="49"/>
        <end position="91"/>
    </location>
</feature>
<feature type="region of interest" description="Disordered" evidence="1">
    <location>
        <begin position="1"/>
        <end position="31"/>
    </location>
</feature>
<dbReference type="Proteomes" id="UP000550707">
    <property type="component" value="Unassembled WGS sequence"/>
</dbReference>
<evidence type="ECO:0000313" key="2">
    <source>
        <dbReference type="EMBL" id="KAF6450300.1"/>
    </source>
</evidence>
<dbReference type="EMBL" id="JACASF010000011">
    <property type="protein sequence ID" value="KAF6450300.1"/>
    <property type="molecule type" value="Genomic_DNA"/>
</dbReference>
<reference evidence="2 3" key="1">
    <citation type="journal article" date="2020" name="Nature">
        <title>Six reference-quality genomes reveal evolution of bat adaptations.</title>
        <authorList>
            <person name="Jebb D."/>
            <person name="Huang Z."/>
            <person name="Pippel M."/>
            <person name="Hughes G.M."/>
            <person name="Lavrichenko K."/>
            <person name="Devanna P."/>
            <person name="Winkler S."/>
            <person name="Jermiin L.S."/>
            <person name="Skirmuntt E.C."/>
            <person name="Katzourakis A."/>
            <person name="Burkitt-Gray L."/>
            <person name="Ray D.A."/>
            <person name="Sullivan K.A.M."/>
            <person name="Roscito J.G."/>
            <person name="Kirilenko B.M."/>
            <person name="Davalos L.M."/>
            <person name="Corthals A.P."/>
            <person name="Power M.L."/>
            <person name="Jones G."/>
            <person name="Ransome R.D."/>
            <person name="Dechmann D.K.N."/>
            <person name="Locatelli A.G."/>
            <person name="Puechmaille S.J."/>
            <person name="Fedrigo O."/>
            <person name="Jarvis E.D."/>
            <person name="Hiller M."/>
            <person name="Vernes S.C."/>
            <person name="Myers E.W."/>
            <person name="Teeling E.C."/>
        </authorList>
    </citation>
    <scope>NUCLEOTIDE SEQUENCE [LARGE SCALE GENOMIC DNA]</scope>
    <source>
        <strain evidence="2">MMolMol1</strain>
        <tissue evidence="2">Muscle</tissue>
    </source>
</reference>
<sequence length="119" mass="12634">MRQESEQLQGQPPLRSGRGGPRPPSSHHLTLWRPLGCHGNCQALSRGGSVLPVPLLPVPPEGSSSEGTSERSGPGEATASGLRRTVLAPGEPEAPCEEVVGQGTRFHLPATWALYCLYF</sequence>
<comment type="caution">
    <text evidence="2">The sequence shown here is derived from an EMBL/GenBank/DDBJ whole genome shotgun (WGS) entry which is preliminary data.</text>
</comment>